<evidence type="ECO:0000256" key="4">
    <source>
        <dbReference type="ARBA" id="ARBA00023136"/>
    </source>
</evidence>
<keyword evidence="8" id="KW-1185">Reference proteome</keyword>
<keyword evidence="4 5" id="KW-0472">Membrane</keyword>
<feature type="transmembrane region" description="Helical" evidence="5">
    <location>
        <begin position="63"/>
        <end position="90"/>
    </location>
</feature>
<reference evidence="7" key="2">
    <citation type="submission" date="2022-06" db="UniProtKB">
        <authorList>
            <consortium name="EnsemblMetazoa"/>
        </authorList>
    </citation>
    <scope>IDENTIFICATION</scope>
    <source>
        <strain evidence="7">PS312</strain>
    </source>
</reference>
<gene>
    <name evidence="7" type="primary">WBGene00091457</name>
</gene>
<dbReference type="InterPro" id="IPR017452">
    <property type="entry name" value="GPCR_Rhodpsn_7TM"/>
</dbReference>
<feature type="transmembrane region" description="Helical" evidence="5">
    <location>
        <begin position="146"/>
        <end position="167"/>
    </location>
</feature>
<protein>
    <recommendedName>
        <fullName evidence="6">G-protein coupled receptors family 1 profile domain-containing protein</fullName>
    </recommendedName>
</protein>
<keyword evidence="2 5" id="KW-0812">Transmembrane</keyword>
<dbReference type="EnsemblMetazoa" id="PPA01903b.1">
    <property type="protein sequence ID" value="PPA01903b.1"/>
    <property type="gene ID" value="WBGene00091457"/>
</dbReference>
<feature type="transmembrane region" description="Helical" evidence="5">
    <location>
        <begin position="226"/>
        <end position="251"/>
    </location>
</feature>
<dbReference type="InterPro" id="IPR053219">
    <property type="entry name" value="GPCR_Dmsr-1"/>
</dbReference>
<feature type="transmembrane region" description="Helical" evidence="5">
    <location>
        <begin position="272"/>
        <end position="295"/>
    </location>
</feature>
<evidence type="ECO:0000256" key="5">
    <source>
        <dbReference type="SAM" id="Phobius"/>
    </source>
</evidence>
<dbReference type="InterPro" id="IPR019427">
    <property type="entry name" value="7TM_GPCR_serpentine_rcpt_Srw"/>
</dbReference>
<feature type="domain" description="G-protein coupled receptors family 1 profile" evidence="6">
    <location>
        <begin position="43"/>
        <end position="331"/>
    </location>
</feature>
<evidence type="ECO:0000259" key="6">
    <source>
        <dbReference type="PROSITE" id="PS50262"/>
    </source>
</evidence>
<dbReference type="Proteomes" id="UP000005239">
    <property type="component" value="Unassembled WGS sequence"/>
</dbReference>
<evidence type="ECO:0000256" key="2">
    <source>
        <dbReference type="ARBA" id="ARBA00022692"/>
    </source>
</evidence>
<organism evidence="7 8">
    <name type="scientific">Pristionchus pacificus</name>
    <name type="common">Parasitic nematode worm</name>
    <dbReference type="NCBI Taxonomy" id="54126"/>
    <lineage>
        <taxon>Eukaryota</taxon>
        <taxon>Metazoa</taxon>
        <taxon>Ecdysozoa</taxon>
        <taxon>Nematoda</taxon>
        <taxon>Chromadorea</taxon>
        <taxon>Rhabditida</taxon>
        <taxon>Rhabditina</taxon>
        <taxon>Diplogasteromorpha</taxon>
        <taxon>Diplogasteroidea</taxon>
        <taxon>Neodiplogasteridae</taxon>
        <taxon>Pristionchus</taxon>
    </lineage>
</organism>
<dbReference type="SUPFAM" id="SSF81321">
    <property type="entry name" value="Family A G protein-coupled receptor-like"/>
    <property type="match status" value="1"/>
</dbReference>
<evidence type="ECO:0000313" key="8">
    <source>
        <dbReference type="Proteomes" id="UP000005239"/>
    </source>
</evidence>
<evidence type="ECO:0000313" key="7">
    <source>
        <dbReference type="EnsemblMetazoa" id="PPA01903b.1"/>
    </source>
</evidence>
<name>A0A8R1Y379_PRIPA</name>
<dbReference type="GO" id="GO:0008528">
    <property type="term" value="F:G protein-coupled peptide receptor activity"/>
    <property type="evidence" value="ECO:0000318"/>
    <property type="project" value="GO_Central"/>
</dbReference>
<dbReference type="PRINTS" id="PR00237">
    <property type="entry name" value="GPCRRHODOPSN"/>
</dbReference>
<dbReference type="OrthoDB" id="5864054at2759"/>
<dbReference type="Gene3D" id="1.20.1070.10">
    <property type="entry name" value="Rhodopsin 7-helix transmembrane proteins"/>
    <property type="match status" value="1"/>
</dbReference>
<dbReference type="CDD" id="cd14978">
    <property type="entry name" value="7tmA_FMRFamide_R-like"/>
    <property type="match status" value="1"/>
</dbReference>
<dbReference type="Pfam" id="PF10324">
    <property type="entry name" value="7TM_GPCR_Srw"/>
    <property type="match status" value="1"/>
</dbReference>
<evidence type="ECO:0000256" key="3">
    <source>
        <dbReference type="ARBA" id="ARBA00022989"/>
    </source>
</evidence>
<dbReference type="AlphaFoldDB" id="A0A8R1Y379"/>
<dbReference type="PANTHER" id="PTHR46273:SF16">
    <property type="entry name" value="G-PROTEIN COUPLED RECEPTORS FAMILY 1 PROFILE DOMAIN-CONTAINING PROTEIN"/>
    <property type="match status" value="1"/>
</dbReference>
<comment type="subcellular location">
    <subcellularLocation>
        <location evidence="1">Membrane</location>
    </subcellularLocation>
</comment>
<dbReference type="GO" id="GO:0005886">
    <property type="term" value="C:plasma membrane"/>
    <property type="evidence" value="ECO:0000318"/>
    <property type="project" value="GO_Central"/>
</dbReference>
<feature type="transmembrane region" description="Helical" evidence="5">
    <location>
        <begin position="31"/>
        <end position="51"/>
    </location>
</feature>
<proteinExistence type="predicted"/>
<dbReference type="InterPro" id="IPR000276">
    <property type="entry name" value="GPCR_Rhodpsn"/>
</dbReference>
<sequence length="542" mass="60340">MCELGTIPLHGAESLAEAIAVFSSYDSIHPYISVFLCVTGTIMNIITVAVLTRPSMISPVNVLLSAVAICDIIVMSSVFVFVVHFQLIALKRCDPSDFTLNWALFMYVHAQTSVIFHATSIWLTVLLAQIRVLTIRKATKLPTEALSVRATALISFITLVVVVAVNIPNFMTTEIANYTASEFLSCVQQSENGTDVLPDHAYLPVFVAVPSADCDLYQLALWTNGLFFKVVPCAMLTVSIIALLKIISDVAHRRRSLAQLMNKKKVPRDHTTPMLVAVLSIFLLAEFPQGVLHIGKVVFTHDTFHQQIYQPLGNVMDLLSLVNSAVNFIIYCAMSRKFRIVFIQMIAPCIPRCFNCKLQYGADFDMERSQRPSAITDYTKTEQLALTSQRPSTSSSLHPSQAAFLSRLHSGYTDGGVSSATSGGRSSFLQVPCGASSSARMSFDDRNVHSERSSSLAIHELSLRIPELRETRATWKWREIIPVFRPFRSLRNFVIRVRHRSSLVPNITLNSFKQEMMNEAVESSPERRHSQLRIECAPPPGL</sequence>
<reference evidence="8" key="1">
    <citation type="journal article" date="2008" name="Nat. Genet.">
        <title>The Pristionchus pacificus genome provides a unique perspective on nematode lifestyle and parasitism.</title>
        <authorList>
            <person name="Dieterich C."/>
            <person name="Clifton S.W."/>
            <person name="Schuster L.N."/>
            <person name="Chinwalla A."/>
            <person name="Delehaunty K."/>
            <person name="Dinkelacker I."/>
            <person name="Fulton L."/>
            <person name="Fulton R."/>
            <person name="Godfrey J."/>
            <person name="Minx P."/>
            <person name="Mitreva M."/>
            <person name="Roeseler W."/>
            <person name="Tian H."/>
            <person name="Witte H."/>
            <person name="Yang S.P."/>
            <person name="Wilson R.K."/>
            <person name="Sommer R.J."/>
        </authorList>
    </citation>
    <scope>NUCLEOTIDE SEQUENCE [LARGE SCALE GENOMIC DNA]</scope>
    <source>
        <strain evidence="8">PS312</strain>
    </source>
</reference>
<accession>A0A8R1Y379</accession>
<feature type="transmembrane region" description="Helical" evidence="5">
    <location>
        <begin position="102"/>
        <end position="125"/>
    </location>
</feature>
<evidence type="ECO:0000256" key="1">
    <source>
        <dbReference type="ARBA" id="ARBA00004370"/>
    </source>
</evidence>
<dbReference type="GO" id="GO:0007186">
    <property type="term" value="P:G protein-coupled receptor signaling pathway"/>
    <property type="evidence" value="ECO:0000318"/>
    <property type="project" value="GO_Central"/>
</dbReference>
<keyword evidence="3 5" id="KW-1133">Transmembrane helix</keyword>
<dbReference type="PANTHER" id="PTHR46273">
    <property type="entry name" value="MYOSUPPRESSIN RECEPTOR 1, ISOFORM B-RELATED"/>
    <property type="match status" value="1"/>
</dbReference>
<dbReference type="PROSITE" id="PS50262">
    <property type="entry name" value="G_PROTEIN_RECEP_F1_2"/>
    <property type="match status" value="1"/>
</dbReference>
<feature type="transmembrane region" description="Helical" evidence="5">
    <location>
        <begin position="315"/>
        <end position="334"/>
    </location>
</feature>